<gene>
    <name evidence="1" type="ORF">M406DRAFT_270292</name>
</gene>
<proteinExistence type="predicted"/>
<dbReference type="AlphaFoldDB" id="A0A9P4XRA3"/>
<protein>
    <submittedName>
        <fullName evidence="1">Uncharacterized protein</fullName>
    </submittedName>
</protein>
<evidence type="ECO:0000313" key="1">
    <source>
        <dbReference type="EMBL" id="KAF3759854.1"/>
    </source>
</evidence>
<organism evidence="1 2">
    <name type="scientific">Cryphonectria parasitica (strain ATCC 38755 / EP155)</name>
    <dbReference type="NCBI Taxonomy" id="660469"/>
    <lineage>
        <taxon>Eukaryota</taxon>
        <taxon>Fungi</taxon>
        <taxon>Dikarya</taxon>
        <taxon>Ascomycota</taxon>
        <taxon>Pezizomycotina</taxon>
        <taxon>Sordariomycetes</taxon>
        <taxon>Sordariomycetidae</taxon>
        <taxon>Diaporthales</taxon>
        <taxon>Cryphonectriaceae</taxon>
        <taxon>Cryphonectria-Endothia species complex</taxon>
        <taxon>Cryphonectria</taxon>
    </lineage>
</organism>
<reference evidence="1" key="1">
    <citation type="journal article" date="2020" name="Phytopathology">
        <title>Genome sequence of the chestnut blight fungus Cryphonectria parasitica EP155: A fundamental resource for an archetypical invasive plant pathogen.</title>
        <authorList>
            <person name="Crouch J.A."/>
            <person name="Dawe A."/>
            <person name="Aerts A."/>
            <person name="Barry K."/>
            <person name="Churchill A.C.L."/>
            <person name="Grimwood J."/>
            <person name="Hillman B."/>
            <person name="Milgroom M.G."/>
            <person name="Pangilinan J."/>
            <person name="Smith M."/>
            <person name="Salamov A."/>
            <person name="Schmutz J."/>
            <person name="Yadav J."/>
            <person name="Grigoriev I.V."/>
            <person name="Nuss D."/>
        </authorList>
    </citation>
    <scope>NUCLEOTIDE SEQUENCE</scope>
    <source>
        <strain evidence="1">EP155</strain>
    </source>
</reference>
<dbReference type="EMBL" id="MU032358">
    <property type="protein sequence ID" value="KAF3759854.1"/>
    <property type="molecule type" value="Genomic_DNA"/>
</dbReference>
<evidence type="ECO:0000313" key="2">
    <source>
        <dbReference type="Proteomes" id="UP000803844"/>
    </source>
</evidence>
<keyword evidence="2" id="KW-1185">Reference proteome</keyword>
<accession>A0A9P4XRA3</accession>
<dbReference type="RefSeq" id="XP_040770833.1">
    <property type="nucleotide sequence ID" value="XM_040918072.1"/>
</dbReference>
<name>A0A9P4XRA3_CRYP1</name>
<feature type="non-terminal residue" evidence="1">
    <location>
        <position position="1"/>
    </location>
</feature>
<dbReference type="GeneID" id="63835201"/>
<dbReference type="Proteomes" id="UP000803844">
    <property type="component" value="Unassembled WGS sequence"/>
</dbReference>
<sequence length="50" mass="5954">YKLSLCNYLEHQNNSNIHIQNTKNIFDSFKSFKKALKKIFNNFNKECITA</sequence>
<comment type="caution">
    <text evidence="1">The sequence shown here is derived from an EMBL/GenBank/DDBJ whole genome shotgun (WGS) entry which is preliminary data.</text>
</comment>